<comment type="subcellular location">
    <subcellularLocation>
        <location evidence="1">Cell membrane</location>
        <topology evidence="1">Multi-pass membrane protein</topology>
    </subcellularLocation>
</comment>
<comment type="caution">
    <text evidence="11">The sequence shown here is derived from an EMBL/GenBank/DDBJ whole genome shotgun (WGS) entry which is preliminary data.</text>
</comment>
<keyword evidence="4 10" id="KW-0812">Transmembrane</keyword>
<gene>
    <name evidence="11" type="ORF">ANN_17299</name>
</gene>
<evidence type="ECO:0008006" key="13">
    <source>
        <dbReference type="Google" id="ProtNLM"/>
    </source>
</evidence>
<organism evidence="11 12">
    <name type="scientific">Periplaneta americana</name>
    <name type="common">American cockroach</name>
    <name type="synonym">Blatta americana</name>
    <dbReference type="NCBI Taxonomy" id="6978"/>
    <lineage>
        <taxon>Eukaryota</taxon>
        <taxon>Metazoa</taxon>
        <taxon>Ecdysozoa</taxon>
        <taxon>Arthropoda</taxon>
        <taxon>Hexapoda</taxon>
        <taxon>Insecta</taxon>
        <taxon>Pterygota</taxon>
        <taxon>Neoptera</taxon>
        <taxon>Polyneoptera</taxon>
        <taxon>Dictyoptera</taxon>
        <taxon>Blattodea</taxon>
        <taxon>Blattoidea</taxon>
        <taxon>Blattidae</taxon>
        <taxon>Blattinae</taxon>
        <taxon>Periplaneta</taxon>
    </lineage>
</organism>
<feature type="transmembrane region" description="Helical" evidence="10">
    <location>
        <begin position="35"/>
        <end position="56"/>
    </location>
</feature>
<protein>
    <recommendedName>
        <fullName evidence="13">Gustatory receptor</fullName>
    </recommendedName>
</protein>
<keyword evidence="6 10" id="KW-1133">Transmembrane helix</keyword>
<evidence type="ECO:0000256" key="8">
    <source>
        <dbReference type="ARBA" id="ARBA00023170"/>
    </source>
</evidence>
<keyword evidence="7 10" id="KW-0472">Membrane</keyword>
<evidence type="ECO:0000256" key="1">
    <source>
        <dbReference type="ARBA" id="ARBA00004651"/>
    </source>
</evidence>
<evidence type="ECO:0000256" key="5">
    <source>
        <dbReference type="ARBA" id="ARBA00022725"/>
    </source>
</evidence>
<evidence type="ECO:0000256" key="6">
    <source>
        <dbReference type="ARBA" id="ARBA00022989"/>
    </source>
</evidence>
<evidence type="ECO:0000256" key="9">
    <source>
        <dbReference type="ARBA" id="ARBA00023224"/>
    </source>
</evidence>
<name>A0ABQ8STK2_PERAM</name>
<reference evidence="11 12" key="1">
    <citation type="journal article" date="2022" name="Allergy">
        <title>Genome assembly and annotation of Periplaneta americana reveal a comprehensive cockroach allergen profile.</title>
        <authorList>
            <person name="Wang L."/>
            <person name="Xiong Q."/>
            <person name="Saelim N."/>
            <person name="Wang L."/>
            <person name="Nong W."/>
            <person name="Wan A.T."/>
            <person name="Shi M."/>
            <person name="Liu X."/>
            <person name="Cao Q."/>
            <person name="Hui J.H.L."/>
            <person name="Sookrung N."/>
            <person name="Leung T.F."/>
            <person name="Tungtrongchitr A."/>
            <person name="Tsui S.K.W."/>
        </authorList>
    </citation>
    <scope>NUCLEOTIDE SEQUENCE [LARGE SCALE GENOMIC DNA]</scope>
    <source>
        <strain evidence="11">PWHHKU_190912</strain>
    </source>
</reference>
<keyword evidence="5" id="KW-0552">Olfaction</keyword>
<keyword evidence="9" id="KW-0807">Transducer</keyword>
<evidence type="ECO:0000313" key="11">
    <source>
        <dbReference type="EMBL" id="KAJ4437164.1"/>
    </source>
</evidence>
<evidence type="ECO:0000256" key="4">
    <source>
        <dbReference type="ARBA" id="ARBA00022692"/>
    </source>
</evidence>
<feature type="transmembrane region" description="Helical" evidence="10">
    <location>
        <begin position="215"/>
        <end position="235"/>
    </location>
</feature>
<keyword evidence="12" id="KW-1185">Reference proteome</keyword>
<dbReference type="Proteomes" id="UP001148838">
    <property type="component" value="Unassembled WGS sequence"/>
</dbReference>
<dbReference type="PANTHER" id="PTHR21137:SF35">
    <property type="entry name" value="ODORANT RECEPTOR 19A-RELATED"/>
    <property type="match status" value="1"/>
</dbReference>
<dbReference type="PANTHER" id="PTHR21137">
    <property type="entry name" value="ODORANT RECEPTOR"/>
    <property type="match status" value="1"/>
</dbReference>
<dbReference type="EMBL" id="JAJSOF020000021">
    <property type="protein sequence ID" value="KAJ4437164.1"/>
    <property type="molecule type" value="Genomic_DNA"/>
</dbReference>
<evidence type="ECO:0000256" key="10">
    <source>
        <dbReference type="SAM" id="Phobius"/>
    </source>
</evidence>
<evidence type="ECO:0000256" key="7">
    <source>
        <dbReference type="ARBA" id="ARBA00023136"/>
    </source>
</evidence>
<accession>A0ABQ8STK2</accession>
<dbReference type="InterPro" id="IPR004117">
    <property type="entry name" value="7tm6_olfct_rcpt"/>
</dbReference>
<keyword evidence="3" id="KW-0716">Sensory transduction</keyword>
<evidence type="ECO:0000313" key="12">
    <source>
        <dbReference type="Proteomes" id="UP001148838"/>
    </source>
</evidence>
<evidence type="ECO:0000256" key="2">
    <source>
        <dbReference type="ARBA" id="ARBA00022475"/>
    </source>
</evidence>
<feature type="non-terminal residue" evidence="11">
    <location>
        <position position="290"/>
    </location>
</feature>
<sequence length="290" mass="33226">MGIDELTEKHFGLLIKILRLGNVPIYTRKVSKMRVISNVFVSLCCALVYFGGWLDIIHSDDLKHIMKALRIIAPTTFIVWTEINFRLRKDVYEKLIEQAKYFSWDQLPEKDSNTGKLTAAGWTIRVHKIIKYFLISSAVLHLIQSGTRLVAFREMMFPVWYPFDILKSPIFEIVYVTQLNSEVWAKKTGYFVLSRKSNAFFMNNWGDSVDLIQAMQGYIMCLSLLAIYCFVGSILTNKCESVRDAAWASDWVGAPISHQRSLFLIIAQANHKFALTSGKFLPVSNTTMSN</sequence>
<proteinExistence type="predicted"/>
<dbReference type="Pfam" id="PF02949">
    <property type="entry name" value="7tm_6"/>
    <property type="match status" value="1"/>
</dbReference>
<keyword evidence="2" id="KW-1003">Cell membrane</keyword>
<keyword evidence="8" id="KW-0675">Receptor</keyword>
<evidence type="ECO:0000256" key="3">
    <source>
        <dbReference type="ARBA" id="ARBA00022606"/>
    </source>
</evidence>